<evidence type="ECO:0000313" key="1">
    <source>
        <dbReference type="EMBL" id="KAJ0038778.1"/>
    </source>
</evidence>
<reference evidence="2" key="1">
    <citation type="journal article" date="2023" name="G3 (Bethesda)">
        <title>Genome assembly and association tests identify interacting loci associated with vigor, precocity, and sex in interspecific pistachio rootstocks.</title>
        <authorList>
            <person name="Palmer W."/>
            <person name="Jacygrad E."/>
            <person name="Sagayaradj S."/>
            <person name="Cavanaugh K."/>
            <person name="Han R."/>
            <person name="Bertier L."/>
            <person name="Beede B."/>
            <person name="Kafkas S."/>
            <person name="Golino D."/>
            <person name="Preece J."/>
            <person name="Michelmore R."/>
        </authorList>
    </citation>
    <scope>NUCLEOTIDE SEQUENCE [LARGE SCALE GENOMIC DNA]</scope>
</reference>
<dbReference type="EMBL" id="CM047741">
    <property type="protein sequence ID" value="KAJ0038778.1"/>
    <property type="molecule type" value="Genomic_DNA"/>
</dbReference>
<evidence type="ECO:0000313" key="2">
    <source>
        <dbReference type="Proteomes" id="UP001163603"/>
    </source>
</evidence>
<protein>
    <submittedName>
        <fullName evidence="1">Uncharacterized protein</fullName>
    </submittedName>
</protein>
<dbReference type="Proteomes" id="UP001163603">
    <property type="component" value="Chromosome 6"/>
</dbReference>
<keyword evidence="2" id="KW-1185">Reference proteome</keyword>
<gene>
    <name evidence="1" type="ORF">Pint_22979</name>
</gene>
<organism evidence="1 2">
    <name type="scientific">Pistacia integerrima</name>
    <dbReference type="NCBI Taxonomy" id="434235"/>
    <lineage>
        <taxon>Eukaryota</taxon>
        <taxon>Viridiplantae</taxon>
        <taxon>Streptophyta</taxon>
        <taxon>Embryophyta</taxon>
        <taxon>Tracheophyta</taxon>
        <taxon>Spermatophyta</taxon>
        <taxon>Magnoliopsida</taxon>
        <taxon>eudicotyledons</taxon>
        <taxon>Gunneridae</taxon>
        <taxon>Pentapetalae</taxon>
        <taxon>rosids</taxon>
        <taxon>malvids</taxon>
        <taxon>Sapindales</taxon>
        <taxon>Anacardiaceae</taxon>
        <taxon>Pistacia</taxon>
    </lineage>
</organism>
<proteinExistence type="predicted"/>
<comment type="caution">
    <text evidence="1">The sequence shown here is derived from an EMBL/GenBank/DDBJ whole genome shotgun (WGS) entry which is preliminary data.</text>
</comment>
<name>A0ACC0YMU7_9ROSI</name>
<sequence length="146" mass="16685">MLKMIKPGLKGVINLLKNLLEGKTSFNGNPKTLMLGKKHSVHGCLFGKDYAEEVVQVRKKNTIPRWQLMCRLRHNKMATSPKLLLRWISQNMRPLLEAKHDKACGSEDLRSSKPLEKYGSMNPEIARSMKPSVQKEIHMEMDNQGC</sequence>
<accession>A0ACC0YMU7</accession>